<dbReference type="AlphaFoldDB" id="A9NQ05"/>
<proteinExistence type="evidence at transcript level"/>
<evidence type="ECO:0008006" key="3">
    <source>
        <dbReference type="Google" id="ProtNLM"/>
    </source>
</evidence>
<feature type="region of interest" description="Disordered" evidence="1">
    <location>
        <begin position="107"/>
        <end position="131"/>
    </location>
</feature>
<evidence type="ECO:0000313" key="2">
    <source>
        <dbReference type="EMBL" id="ABK22716.1"/>
    </source>
</evidence>
<dbReference type="EMBL" id="EF083368">
    <property type="protein sequence ID" value="ABK22716.1"/>
    <property type="molecule type" value="mRNA"/>
</dbReference>
<organism evidence="2">
    <name type="scientific">Picea sitchensis</name>
    <name type="common">Sitka spruce</name>
    <name type="synonym">Pinus sitchensis</name>
    <dbReference type="NCBI Taxonomy" id="3332"/>
    <lineage>
        <taxon>Eukaryota</taxon>
        <taxon>Viridiplantae</taxon>
        <taxon>Streptophyta</taxon>
        <taxon>Embryophyta</taxon>
        <taxon>Tracheophyta</taxon>
        <taxon>Spermatophyta</taxon>
        <taxon>Pinopsida</taxon>
        <taxon>Pinidae</taxon>
        <taxon>Conifers I</taxon>
        <taxon>Pinales</taxon>
        <taxon>Pinaceae</taxon>
        <taxon>Picea</taxon>
    </lineage>
</organism>
<name>A9NQ05_PICSI</name>
<evidence type="ECO:0000256" key="1">
    <source>
        <dbReference type="SAM" id="MobiDB-lite"/>
    </source>
</evidence>
<sequence length="131" mass="15024">MERAVIKFVDSDGLTRRLLARKSEGPPAMSFQDLGKYMCRLFHLEESTALRIKYMKDGDEVVVEDELGWEETCFSLSNREVLSVDIEIELPVLPDTKKTLWQQITITKSPPSPQQITKSPPSPHPSFRFSR</sequence>
<feature type="compositionally biased region" description="Polar residues" evidence="1">
    <location>
        <begin position="107"/>
        <end position="118"/>
    </location>
</feature>
<protein>
    <recommendedName>
        <fullName evidence="3">PB1 domain-containing protein</fullName>
    </recommendedName>
</protein>
<reference evidence="2" key="1">
    <citation type="journal article" date="2008" name="BMC Genomics">
        <title>A conifer genomics resource of 200,000 spruce (Picea spp.) ESTs and 6,464 high-quality, sequence-finished full-length cDNAs for Sitka spruce (Picea sitchensis).</title>
        <authorList>
            <person name="Ralph S.G."/>
            <person name="Chun H.J."/>
            <person name="Kolosova N."/>
            <person name="Cooper D."/>
            <person name="Oddy C."/>
            <person name="Ritland C.E."/>
            <person name="Kirkpatrick R."/>
            <person name="Moore R."/>
            <person name="Barber S."/>
            <person name="Holt R.A."/>
            <person name="Jones S.J."/>
            <person name="Marra M.A."/>
            <person name="Douglas C.J."/>
            <person name="Ritland K."/>
            <person name="Bohlmann J."/>
        </authorList>
    </citation>
    <scope>NUCLEOTIDE SEQUENCE</scope>
    <source>
        <tissue evidence="2">Bark</tissue>
    </source>
</reference>
<accession>A9NQ05</accession>